<dbReference type="RefSeq" id="WP_035999040.1">
    <property type="nucleotide sequence ID" value="NZ_CP053586.1"/>
</dbReference>
<dbReference type="InterPro" id="IPR021489">
    <property type="entry name" value="DUF3143"/>
</dbReference>
<evidence type="ECO:0000313" key="1">
    <source>
        <dbReference type="EMBL" id="WNZ26037.1"/>
    </source>
</evidence>
<gene>
    <name evidence="1" type="ORF">HJG54_26570</name>
</gene>
<dbReference type="AlphaFoldDB" id="A0AA96WXD1"/>
<dbReference type="PANTHER" id="PTHR35765">
    <property type="entry name" value="OS05G0569200 PROTEIN"/>
    <property type="match status" value="1"/>
</dbReference>
<accession>A0AA96WXD1</accession>
<sequence>MALPPSDTPLYNHPLPDIEDWLRTQGCQQDEADLHRWHVKKTTWEADLWLEVDSLTVRYIGAAEDGRDIQRSFKYSLSRKDLDEVVFSGP</sequence>
<reference evidence="1" key="1">
    <citation type="submission" date="2020-05" db="EMBL/GenBank/DDBJ databases">
        <authorList>
            <person name="Zhu T."/>
            <person name="Keshari N."/>
            <person name="Lu X."/>
        </authorList>
    </citation>
    <scope>NUCLEOTIDE SEQUENCE</scope>
    <source>
        <strain evidence="1">NK1-12</strain>
    </source>
</reference>
<organism evidence="1">
    <name type="scientific">Leptolyngbya sp. NK1-12</name>
    <dbReference type="NCBI Taxonomy" id="2547451"/>
    <lineage>
        <taxon>Bacteria</taxon>
        <taxon>Bacillati</taxon>
        <taxon>Cyanobacteriota</taxon>
        <taxon>Cyanophyceae</taxon>
        <taxon>Leptolyngbyales</taxon>
        <taxon>Leptolyngbyaceae</taxon>
        <taxon>Leptolyngbya group</taxon>
        <taxon>Leptolyngbya</taxon>
    </lineage>
</organism>
<dbReference type="PANTHER" id="PTHR35765:SF2">
    <property type="entry name" value="OS05G0569200 PROTEIN"/>
    <property type="match status" value="1"/>
</dbReference>
<proteinExistence type="predicted"/>
<name>A0AA96WXD1_9CYAN</name>
<protein>
    <submittedName>
        <fullName evidence="1">DUF3143 domain-containing protein</fullName>
    </submittedName>
</protein>
<dbReference type="EMBL" id="CP053586">
    <property type="protein sequence ID" value="WNZ26037.1"/>
    <property type="molecule type" value="Genomic_DNA"/>
</dbReference>
<dbReference type="Pfam" id="PF11341">
    <property type="entry name" value="DUF3143"/>
    <property type="match status" value="1"/>
</dbReference>